<comment type="similarity">
    <text evidence="7">Belongs to the major facilitator superfamily. Phosphate:H(+) symporter (TC 2.A.1.9) family.</text>
</comment>
<dbReference type="InterPro" id="IPR011701">
    <property type="entry name" value="MFS"/>
</dbReference>
<keyword evidence="3 8" id="KW-0812">Transmembrane</keyword>
<evidence type="ECO:0000259" key="9">
    <source>
        <dbReference type="PROSITE" id="PS50850"/>
    </source>
</evidence>
<evidence type="ECO:0000256" key="8">
    <source>
        <dbReference type="SAM" id="Phobius"/>
    </source>
</evidence>
<proteinExistence type="inferred from homology"/>
<evidence type="ECO:0000256" key="4">
    <source>
        <dbReference type="ARBA" id="ARBA00022847"/>
    </source>
</evidence>
<gene>
    <name evidence="10" type="ORF">J5N97_021859</name>
</gene>
<accession>A0A9D5CAD1</accession>
<evidence type="ECO:0000256" key="6">
    <source>
        <dbReference type="ARBA" id="ARBA00023136"/>
    </source>
</evidence>
<feature type="transmembrane region" description="Helical" evidence="8">
    <location>
        <begin position="235"/>
        <end position="255"/>
    </location>
</feature>
<keyword evidence="2" id="KW-0592">Phosphate transport</keyword>
<keyword evidence="4" id="KW-0769">Symport</keyword>
<dbReference type="InterPro" id="IPR020846">
    <property type="entry name" value="MFS_dom"/>
</dbReference>
<dbReference type="GO" id="GO:0015293">
    <property type="term" value="F:symporter activity"/>
    <property type="evidence" value="ECO:0007669"/>
    <property type="project" value="UniProtKB-KW"/>
</dbReference>
<evidence type="ECO:0000313" key="11">
    <source>
        <dbReference type="Proteomes" id="UP001085076"/>
    </source>
</evidence>
<evidence type="ECO:0000256" key="3">
    <source>
        <dbReference type="ARBA" id="ARBA00022692"/>
    </source>
</evidence>
<organism evidence="10 11">
    <name type="scientific">Dioscorea zingiberensis</name>
    <dbReference type="NCBI Taxonomy" id="325984"/>
    <lineage>
        <taxon>Eukaryota</taxon>
        <taxon>Viridiplantae</taxon>
        <taxon>Streptophyta</taxon>
        <taxon>Embryophyta</taxon>
        <taxon>Tracheophyta</taxon>
        <taxon>Spermatophyta</taxon>
        <taxon>Magnoliopsida</taxon>
        <taxon>Liliopsida</taxon>
        <taxon>Dioscoreales</taxon>
        <taxon>Dioscoreaceae</taxon>
        <taxon>Dioscorea</taxon>
    </lineage>
</organism>
<dbReference type="GO" id="GO:0016020">
    <property type="term" value="C:membrane"/>
    <property type="evidence" value="ECO:0007669"/>
    <property type="project" value="UniProtKB-SubCell"/>
</dbReference>
<comment type="subcellular location">
    <subcellularLocation>
        <location evidence="1">Membrane</location>
        <topology evidence="1">Multi-pass membrane protein</topology>
    </subcellularLocation>
</comment>
<name>A0A9D5CAD1_9LILI</name>
<dbReference type="PROSITE" id="PS50850">
    <property type="entry name" value="MFS"/>
    <property type="match status" value="1"/>
</dbReference>
<dbReference type="InterPro" id="IPR036259">
    <property type="entry name" value="MFS_trans_sf"/>
</dbReference>
<dbReference type="EMBL" id="JAGGNH010000006">
    <property type="protein sequence ID" value="KAJ0968982.1"/>
    <property type="molecule type" value="Genomic_DNA"/>
</dbReference>
<evidence type="ECO:0000256" key="5">
    <source>
        <dbReference type="ARBA" id="ARBA00022989"/>
    </source>
</evidence>
<dbReference type="GO" id="GO:0006817">
    <property type="term" value="P:phosphate ion transport"/>
    <property type="evidence" value="ECO:0007669"/>
    <property type="project" value="UniProtKB-KW"/>
</dbReference>
<evidence type="ECO:0000256" key="7">
    <source>
        <dbReference type="ARBA" id="ARBA00044504"/>
    </source>
</evidence>
<dbReference type="Proteomes" id="UP001085076">
    <property type="component" value="Miscellaneous, Linkage group lg06"/>
</dbReference>
<dbReference type="PANTHER" id="PTHR24064">
    <property type="entry name" value="SOLUTE CARRIER FAMILY 22 MEMBER"/>
    <property type="match status" value="1"/>
</dbReference>
<keyword evidence="5 8" id="KW-1133">Transmembrane helix</keyword>
<feature type="transmembrane region" description="Helical" evidence="8">
    <location>
        <begin position="211"/>
        <end position="229"/>
    </location>
</feature>
<dbReference type="AlphaFoldDB" id="A0A9D5CAD1"/>
<feature type="transmembrane region" description="Helical" evidence="8">
    <location>
        <begin position="149"/>
        <end position="175"/>
    </location>
</feature>
<comment type="caution">
    <text evidence="10">The sequence shown here is derived from an EMBL/GenBank/DDBJ whole genome shotgun (WGS) entry which is preliminary data.</text>
</comment>
<dbReference type="Gene3D" id="1.20.1250.20">
    <property type="entry name" value="MFS general substrate transporter like domains"/>
    <property type="match status" value="1"/>
</dbReference>
<evidence type="ECO:0000256" key="2">
    <source>
        <dbReference type="ARBA" id="ARBA00022592"/>
    </source>
</evidence>
<feature type="domain" description="Major facilitator superfamily (MFS) profile" evidence="9">
    <location>
        <begin position="40"/>
        <end position="274"/>
    </location>
</feature>
<reference evidence="10" key="2">
    <citation type="journal article" date="2022" name="Hortic Res">
        <title>The genome of Dioscorea zingiberensis sheds light on the biosynthesis, origin and evolution of the medicinally important diosgenin saponins.</title>
        <authorList>
            <person name="Li Y."/>
            <person name="Tan C."/>
            <person name="Li Z."/>
            <person name="Guo J."/>
            <person name="Li S."/>
            <person name="Chen X."/>
            <person name="Wang C."/>
            <person name="Dai X."/>
            <person name="Yang H."/>
            <person name="Song W."/>
            <person name="Hou L."/>
            <person name="Xu J."/>
            <person name="Tong Z."/>
            <person name="Xu A."/>
            <person name="Yuan X."/>
            <person name="Wang W."/>
            <person name="Yang Q."/>
            <person name="Chen L."/>
            <person name="Sun Z."/>
            <person name="Wang K."/>
            <person name="Pan B."/>
            <person name="Chen J."/>
            <person name="Bao Y."/>
            <person name="Liu F."/>
            <person name="Qi X."/>
            <person name="Gang D.R."/>
            <person name="Wen J."/>
            <person name="Li J."/>
        </authorList>
    </citation>
    <scope>NUCLEOTIDE SEQUENCE</scope>
    <source>
        <strain evidence="10">Dzin_1.0</strain>
    </source>
</reference>
<dbReference type="OrthoDB" id="5296287at2759"/>
<evidence type="ECO:0000256" key="1">
    <source>
        <dbReference type="ARBA" id="ARBA00004141"/>
    </source>
</evidence>
<reference evidence="10" key="1">
    <citation type="submission" date="2021-03" db="EMBL/GenBank/DDBJ databases">
        <authorList>
            <person name="Li Z."/>
            <person name="Yang C."/>
        </authorList>
    </citation>
    <scope>NUCLEOTIDE SEQUENCE</scope>
    <source>
        <strain evidence="10">Dzin_1.0</strain>
        <tissue evidence="10">Leaf</tissue>
    </source>
</reference>
<dbReference type="Pfam" id="PF07690">
    <property type="entry name" value="MFS_1"/>
    <property type="match status" value="1"/>
</dbReference>
<keyword evidence="11" id="KW-1185">Reference proteome</keyword>
<sequence length="274" mass="30405">MEVVQVENGDGEEGRKTETKVELTVNEIIEEHVGSFGLSQLLQVFLVSLPWAFDAQNTLVTIFTDAQPAWKCKVPSSSCSSSASLCGLEPGTWDWIGGRKTSTVAEWDLICSHKFRAGVPSSMFFIGSLFGLVSQGKLADTYLGRKKTIVLSCLLTAMTSFLTSFSPNIWVYAFFRFTNGFARSGIGICCLVLSTEAVGRKWRGQVGNYGFLFFTIGFLSLPLIAYPSRHSWRNIYRIISSLPLAYSIFLTPFIFESPFGSPSREEQDEAMKES</sequence>
<keyword evidence="6 8" id="KW-0472">Membrane</keyword>
<protein>
    <recommendedName>
        <fullName evidence="9">Major facilitator superfamily (MFS) profile domain-containing protein</fullName>
    </recommendedName>
</protein>
<evidence type="ECO:0000313" key="10">
    <source>
        <dbReference type="EMBL" id="KAJ0968982.1"/>
    </source>
</evidence>
<keyword evidence="2" id="KW-0813">Transport</keyword>
<dbReference type="SUPFAM" id="SSF103473">
    <property type="entry name" value="MFS general substrate transporter"/>
    <property type="match status" value="1"/>
</dbReference>